<evidence type="ECO:0000313" key="4">
    <source>
        <dbReference type="Proteomes" id="UP000818624"/>
    </source>
</evidence>
<feature type="transmembrane region" description="Helical" evidence="2">
    <location>
        <begin position="169"/>
        <end position="187"/>
    </location>
</feature>
<accession>A0ABY8ETQ2</accession>
<organism evidence="3 4">
    <name type="scientific">Malassezia furfur</name>
    <name type="common">Pityriasis versicolor infection agent</name>
    <name type="synonym">Pityrosporum furfur</name>
    <dbReference type="NCBI Taxonomy" id="55194"/>
    <lineage>
        <taxon>Eukaryota</taxon>
        <taxon>Fungi</taxon>
        <taxon>Dikarya</taxon>
        <taxon>Basidiomycota</taxon>
        <taxon>Ustilaginomycotina</taxon>
        <taxon>Malasseziomycetes</taxon>
        <taxon>Malasseziales</taxon>
        <taxon>Malasseziaceae</taxon>
        <taxon>Malassezia</taxon>
    </lineage>
</organism>
<evidence type="ECO:0000256" key="1">
    <source>
        <dbReference type="ARBA" id="ARBA00010323"/>
    </source>
</evidence>
<evidence type="ECO:0000256" key="2">
    <source>
        <dbReference type="SAM" id="Phobius"/>
    </source>
</evidence>
<feature type="transmembrane region" description="Helical" evidence="2">
    <location>
        <begin position="207"/>
        <end position="229"/>
    </location>
</feature>
<keyword evidence="2" id="KW-0472">Membrane</keyword>
<keyword evidence="4" id="KW-1185">Reference proteome</keyword>
<keyword evidence="2" id="KW-0812">Transmembrane</keyword>
<feature type="transmembrane region" description="Helical" evidence="2">
    <location>
        <begin position="131"/>
        <end position="149"/>
    </location>
</feature>
<evidence type="ECO:0000313" key="3">
    <source>
        <dbReference type="EMBL" id="WFD48197.1"/>
    </source>
</evidence>
<sequence length="338" mass="38056">MLPRHTGHTMEEDSVRARLVPLETEREVDARSLWQRRGITLLTVDPYLTEGPEAPAKNEPIPPPRWWTREFLVYFVVLFTIGPYMVYVPMRLSTPERNANFDAFANRLVPGWMQGRMRDNSDYQYRLFRDYLPMIFLLMGVYSVLAWTVKGTAHVLRCTLAQRFAVRQAFWGAMGVVCVGAMHGSNAPKLLALALGNYVLARQSTRLVPWAARSVVWVYNCAMLFLVFYTEGVPYARISPALAWLVRAKTDTGRIRWAVAALVHQLQLFDAALCVVCTRLSVGRGADRAGRAARARAGRVRRTHAGAAAPTAAGVRCARVPLVHILPPPVHRRPDHDL</sequence>
<keyword evidence="2" id="KW-1133">Transmembrane helix</keyword>
<dbReference type="Proteomes" id="UP000818624">
    <property type="component" value="Chromosome 3"/>
</dbReference>
<dbReference type="PANTHER" id="PTHR13285">
    <property type="entry name" value="ACYLTRANSFERASE"/>
    <property type="match status" value="1"/>
</dbReference>
<protein>
    <submittedName>
        <fullName evidence="3">Glycerol transporter</fullName>
    </submittedName>
</protein>
<dbReference type="EMBL" id="CP046236">
    <property type="protein sequence ID" value="WFD48197.1"/>
    <property type="molecule type" value="Genomic_DNA"/>
</dbReference>
<dbReference type="PANTHER" id="PTHR13285:SF18">
    <property type="entry name" value="PROTEIN-CYSTEINE N-PALMITOYLTRANSFERASE RASP"/>
    <property type="match status" value="1"/>
</dbReference>
<proteinExistence type="inferred from homology"/>
<name>A0ABY8ETQ2_MALFU</name>
<comment type="similarity">
    <text evidence="1">Belongs to the membrane-bound acyltransferase family.</text>
</comment>
<dbReference type="InterPro" id="IPR051085">
    <property type="entry name" value="MB_O-acyltransferase"/>
</dbReference>
<feature type="transmembrane region" description="Helical" evidence="2">
    <location>
        <begin position="71"/>
        <end position="90"/>
    </location>
</feature>
<reference evidence="3 4" key="1">
    <citation type="journal article" date="2020" name="Elife">
        <title>Loss of centromere function drives karyotype evolution in closely related Malassezia species.</title>
        <authorList>
            <person name="Sankaranarayanan S.R."/>
            <person name="Ianiri G."/>
            <person name="Coelho M.A."/>
            <person name="Reza M.H."/>
            <person name="Thimmappa B.C."/>
            <person name="Ganguly P."/>
            <person name="Vadnala R.N."/>
            <person name="Sun S."/>
            <person name="Siddharthan R."/>
            <person name="Tellgren-Roth C."/>
            <person name="Dawson T.L."/>
            <person name="Heitman J."/>
            <person name="Sanyal K."/>
        </authorList>
    </citation>
    <scope>NUCLEOTIDE SEQUENCE [LARGE SCALE GENOMIC DNA]</scope>
    <source>
        <strain evidence="3">CBS14141</strain>
    </source>
</reference>
<gene>
    <name evidence="3" type="primary">GUP1</name>
    <name evidence="3" type="ORF">GLX27_002865</name>
</gene>